<evidence type="ECO:0000259" key="9">
    <source>
        <dbReference type="PROSITE" id="PS51258"/>
    </source>
</evidence>
<keyword evidence="2" id="KW-0677">Repeat</keyword>
<dbReference type="GO" id="GO:0061789">
    <property type="term" value="P:dense core granule priming"/>
    <property type="evidence" value="ECO:0007669"/>
    <property type="project" value="TreeGrafter"/>
</dbReference>
<dbReference type="PROSITE" id="PS50004">
    <property type="entry name" value="C2"/>
    <property type="match status" value="2"/>
</dbReference>
<dbReference type="InterPro" id="IPR014770">
    <property type="entry name" value="Munc13_1"/>
</dbReference>
<dbReference type="GO" id="GO:0019992">
    <property type="term" value="F:diacylglycerol binding"/>
    <property type="evidence" value="ECO:0007669"/>
    <property type="project" value="InterPro"/>
</dbReference>
<organism evidence="11 12">
    <name type="scientific">Dimorphilus gyrociliatus</name>
    <dbReference type="NCBI Taxonomy" id="2664684"/>
    <lineage>
        <taxon>Eukaryota</taxon>
        <taxon>Metazoa</taxon>
        <taxon>Spiralia</taxon>
        <taxon>Lophotrochozoa</taxon>
        <taxon>Annelida</taxon>
        <taxon>Polychaeta</taxon>
        <taxon>Polychaeta incertae sedis</taxon>
        <taxon>Dinophilidae</taxon>
        <taxon>Dimorphilus</taxon>
    </lineage>
</organism>
<feature type="region of interest" description="Disordered" evidence="6">
    <location>
        <begin position="330"/>
        <end position="359"/>
    </location>
</feature>
<dbReference type="GO" id="GO:0098831">
    <property type="term" value="C:presynaptic active zone cytoplasmic component"/>
    <property type="evidence" value="ECO:0007669"/>
    <property type="project" value="TreeGrafter"/>
</dbReference>
<dbReference type="PANTHER" id="PTHR10480">
    <property type="entry name" value="PROTEIN UNC-13 HOMOLOG"/>
    <property type="match status" value="1"/>
</dbReference>
<evidence type="ECO:0000259" key="10">
    <source>
        <dbReference type="PROSITE" id="PS51259"/>
    </source>
</evidence>
<evidence type="ECO:0000313" key="12">
    <source>
        <dbReference type="Proteomes" id="UP000549394"/>
    </source>
</evidence>
<feature type="compositionally biased region" description="Polar residues" evidence="6">
    <location>
        <begin position="330"/>
        <end position="344"/>
    </location>
</feature>
<dbReference type="SMART" id="SM00239">
    <property type="entry name" value="C2"/>
    <property type="match status" value="2"/>
</dbReference>
<dbReference type="Gene3D" id="1.20.58.1100">
    <property type="match status" value="1"/>
</dbReference>
<dbReference type="PROSITE" id="PS00479">
    <property type="entry name" value="ZF_DAG_PE_1"/>
    <property type="match status" value="1"/>
</dbReference>
<feature type="region of interest" description="Disordered" evidence="6">
    <location>
        <begin position="265"/>
        <end position="316"/>
    </location>
</feature>
<keyword evidence="4" id="KW-0862">Zinc</keyword>
<dbReference type="EMBL" id="CAJFCJ010000020">
    <property type="protein sequence ID" value="CAD5123988.1"/>
    <property type="molecule type" value="Genomic_DNA"/>
</dbReference>
<dbReference type="PROSITE" id="PS51259">
    <property type="entry name" value="MHD2"/>
    <property type="match status" value="1"/>
</dbReference>
<keyword evidence="3" id="KW-0863">Zinc-finger</keyword>
<keyword evidence="12" id="KW-1185">Reference proteome</keyword>
<feature type="domain" description="MHD1" evidence="9">
    <location>
        <begin position="1046"/>
        <end position="1189"/>
    </location>
</feature>
<dbReference type="SMART" id="SM00109">
    <property type="entry name" value="C1"/>
    <property type="match status" value="1"/>
</dbReference>
<dbReference type="GO" id="GO:0043195">
    <property type="term" value="C:terminal bouton"/>
    <property type="evidence" value="ECO:0007669"/>
    <property type="project" value="TreeGrafter"/>
</dbReference>
<keyword evidence="5" id="KW-0106">Calcium</keyword>
<reference evidence="11 12" key="1">
    <citation type="submission" date="2020-08" db="EMBL/GenBank/DDBJ databases">
        <authorList>
            <person name="Hejnol A."/>
        </authorList>
    </citation>
    <scope>NUCLEOTIDE SEQUENCE [LARGE SCALE GENOMIC DNA]</scope>
</reference>
<evidence type="ECO:0000259" key="7">
    <source>
        <dbReference type="PROSITE" id="PS50004"/>
    </source>
</evidence>
<dbReference type="Pfam" id="PF00130">
    <property type="entry name" value="C1_1"/>
    <property type="match status" value="1"/>
</dbReference>
<feature type="domain" description="C2" evidence="7">
    <location>
        <begin position="588"/>
        <end position="737"/>
    </location>
</feature>
<dbReference type="Gene3D" id="2.60.40.150">
    <property type="entry name" value="C2 domain"/>
    <property type="match status" value="3"/>
</dbReference>
<feature type="domain" description="C2" evidence="7">
    <location>
        <begin position="1485"/>
        <end position="1610"/>
    </location>
</feature>
<dbReference type="FunFam" id="1.10.357.50:FF:000001">
    <property type="entry name" value="Protein unc-13 homolog B"/>
    <property type="match status" value="1"/>
</dbReference>
<name>A0A7I8W617_9ANNE</name>
<dbReference type="GO" id="GO:0035249">
    <property type="term" value="P:synaptic transmission, glutamatergic"/>
    <property type="evidence" value="ECO:0007669"/>
    <property type="project" value="TreeGrafter"/>
</dbReference>
<dbReference type="GO" id="GO:0017075">
    <property type="term" value="F:syntaxin-1 binding"/>
    <property type="evidence" value="ECO:0007669"/>
    <property type="project" value="TreeGrafter"/>
</dbReference>
<feature type="region of interest" description="Disordered" evidence="6">
    <location>
        <begin position="122"/>
        <end position="149"/>
    </location>
</feature>
<dbReference type="InterPro" id="IPR014772">
    <property type="entry name" value="Munc13_dom-2"/>
</dbReference>
<dbReference type="FunFam" id="2.60.40.150:FF:000014">
    <property type="entry name" value="protein unc-13 homolog B"/>
    <property type="match status" value="1"/>
</dbReference>
<evidence type="ECO:0000256" key="4">
    <source>
        <dbReference type="ARBA" id="ARBA00022833"/>
    </source>
</evidence>
<comment type="caution">
    <text evidence="11">The sequence shown here is derived from an EMBL/GenBank/DDBJ whole genome shotgun (WGS) entry which is preliminary data.</text>
</comment>
<dbReference type="PROSITE" id="PS50081">
    <property type="entry name" value="ZF_DAG_PE_2"/>
    <property type="match status" value="1"/>
</dbReference>
<evidence type="ECO:0000256" key="3">
    <source>
        <dbReference type="ARBA" id="ARBA00022771"/>
    </source>
</evidence>
<accession>A0A7I8W617</accession>
<dbReference type="GO" id="GO:0099525">
    <property type="term" value="P:presynaptic dense core vesicle exocytosis"/>
    <property type="evidence" value="ECO:0007669"/>
    <property type="project" value="TreeGrafter"/>
</dbReference>
<dbReference type="InterPro" id="IPR002219">
    <property type="entry name" value="PKC_DAG/PE"/>
</dbReference>
<evidence type="ECO:0000256" key="5">
    <source>
        <dbReference type="ARBA" id="ARBA00022837"/>
    </source>
</evidence>
<dbReference type="GO" id="GO:0042734">
    <property type="term" value="C:presynaptic membrane"/>
    <property type="evidence" value="ECO:0007669"/>
    <property type="project" value="TreeGrafter"/>
</dbReference>
<dbReference type="InterPro" id="IPR000008">
    <property type="entry name" value="C2_dom"/>
</dbReference>
<dbReference type="SMART" id="SM01145">
    <property type="entry name" value="DUF1041"/>
    <property type="match status" value="1"/>
</dbReference>
<dbReference type="InterPro" id="IPR035892">
    <property type="entry name" value="C2_domain_sf"/>
</dbReference>
<dbReference type="InterPro" id="IPR046349">
    <property type="entry name" value="C1-like_sf"/>
</dbReference>
<dbReference type="SUPFAM" id="SSF57889">
    <property type="entry name" value="Cysteine-rich domain"/>
    <property type="match status" value="1"/>
</dbReference>
<dbReference type="GO" id="GO:0016082">
    <property type="term" value="P:synaptic vesicle priming"/>
    <property type="evidence" value="ECO:0007669"/>
    <property type="project" value="TreeGrafter"/>
</dbReference>
<protein>
    <submittedName>
        <fullName evidence="11">DgyrCDS12296</fullName>
    </submittedName>
</protein>
<dbReference type="PROSITE" id="PS51258">
    <property type="entry name" value="MHD1"/>
    <property type="match status" value="1"/>
</dbReference>
<evidence type="ECO:0000256" key="6">
    <source>
        <dbReference type="SAM" id="MobiDB-lite"/>
    </source>
</evidence>
<dbReference type="FunFam" id="2.60.40.150:FF:000002">
    <property type="entry name" value="Protein unc-13 homolog B"/>
    <property type="match status" value="1"/>
</dbReference>
<evidence type="ECO:0000313" key="11">
    <source>
        <dbReference type="EMBL" id="CAD5123988.1"/>
    </source>
</evidence>
<gene>
    <name evidence="11" type="ORF">DGYR_LOCUS11601</name>
</gene>
<feature type="region of interest" description="Disordered" evidence="6">
    <location>
        <begin position="161"/>
        <end position="200"/>
    </location>
</feature>
<proteinExistence type="predicted"/>
<dbReference type="InterPro" id="IPR010439">
    <property type="entry name" value="MUN_dom"/>
</dbReference>
<feature type="compositionally biased region" description="Polar residues" evidence="6">
    <location>
        <begin position="122"/>
        <end position="132"/>
    </location>
</feature>
<feature type="domain" description="MHD2" evidence="10">
    <location>
        <begin position="1289"/>
        <end position="1463"/>
    </location>
</feature>
<dbReference type="GO" id="GO:0030672">
    <property type="term" value="C:synaptic vesicle membrane"/>
    <property type="evidence" value="ECO:0007669"/>
    <property type="project" value="TreeGrafter"/>
</dbReference>
<dbReference type="InterPro" id="IPR027080">
    <property type="entry name" value="Unc-13"/>
</dbReference>
<evidence type="ECO:0000256" key="2">
    <source>
        <dbReference type="ARBA" id="ARBA00022737"/>
    </source>
</evidence>
<dbReference type="GO" id="GO:0005516">
    <property type="term" value="F:calmodulin binding"/>
    <property type="evidence" value="ECO:0007669"/>
    <property type="project" value="TreeGrafter"/>
</dbReference>
<sequence length="1655" mass="189671">MRSSDVSLLNHLRSQFAFLQLLLVLNHVIFVNVAAGMSEDSDYTSDVNYPLQHQYNASVHQYGGVARNEQWRMVRQDTIDQRDYYPRSSDLENHVAPEYEQHYEKGYERGCSIEQSFSQEYDDYQPSSQPVHSHQPLHHRQKPSSQRYPQLESFDSYDRSASYDQDYYNPESDSEPLYYNSRPKEQHLNGHRLPRQYDSWEEQTEDDRYYGSNYDYQWQPSEESYDDYEYNRYDRSTHGWDTDDVSVIEQQNSTRRPSWDVKMVEDDKRKQAGAWQRPEDVDYEEALTSTEKHDYSTAPASWPVDDPEPTPYESSADRYADQVEYSSEMPQYGNDLSRQSTQDFSPHDSKISSANISRQSTDYQSDLTADFEPNADIPSPAKIRWINAFNKICAKLNQEGREGRRAAEHNAFYNSIDSMPEIKPRRKSIPLVSDLSMAASKRNAGVPSSFAGRASLMDEELKMHVYKKALQALIYPISSTTPHNFRPWSAHKPTYCFECEGLLWGVARQGLRCAECGVKCHVKCKDLLNADCLQRAAEKSSKHGAEDKAADIITAMKDRMKIRERNKPDIFELIRQVFQVDKKSHAGHMKAVKQSVLDGTSKWSAKLAITVICAQGLIGKDKTGTSDPYVTVQVGKLKKRTNTVQQELNPVWNEKFYLDEDNDLKSKLRQKLTRESDDFLGQTIIEVRTLSGEMDVWDEDNDLRSKVRSKLTRESDDFLGQTIIEVRTLSGEMDVWYNLEKRTDKSAVSGAIRLHISVQIKGEETVAPYHLQYTCLHENLFHYLTEQQEGKEKGKVKLPKAKGDDAWKVYYEDPAQEIVDEFAMRYGIESIYQAMTHFSCLSANYTSPGVPAVMSQLLANINAFYAHTSATSSNVVSASDRFAASNFGKEKFVKLLDQLHNSLRIDLSVYRNTYPASDPERLLDLKATVDLLTSMMFFRMKVQDIFRPPRASDVVKDCVQACLTSTYHFLFDNCNDIFQREFQTDGKDEKDGPNSKSLGFWRKLIHLIVSVIEEDCNSYAPNLSQFPAELNVGHSSKEAMWSLFSQDLKYAIGEHVNDKPCKATEYMNFYFEIKGLYTKYIADAPNMQNDIPEYPLWFEPLVMTWLNENEEVSMDILKGAYTRDKKEGFQRSTNLVKFSSSVTDIFSNLNSCFDIIQKLECPHSELVKRYMQRFSVTISKVLLGYVEMLKTDFPSFASKQEIAFTLMSNIQELRVQLDKLFDKMGGKNLDEETVNALNALQTKLNGVLDELAAIFTKTLESQIGESVKQMNNELSNPAKKNLDDKKSVENSVSYLSDTLDSFLTVFLDQVEKTVFKRILKELWKIVIKSLEKIVVLPPMSDPRQLFPIPSNAQAKIEDVSRSILRNVTQQASKMPVSMISTSDSQPLADVTRRLADLSRDVERNMTPGHCKKLTMAVEEIVNCFYGDGNGLKRSFLENSPELKSLKHALSLYTQTTDSLIKHYVTNEVSQVPFKQHNPAGDECVGEVSIQVDLFPHPGTGERKIKVTIVAANNLKWKTTGVFKPFVQVHLLGPYLTNRKRKFETKSKNNQWSPKFSENFNLAFGNEADIECYELHICAKDYCFGRKDRLIGVTVMQLRDIAEPRTCACWCSLGRRINMGETGWTILRILSQRTNDEVAKEFVRLKSECRDNDGVS</sequence>
<dbReference type="Proteomes" id="UP000549394">
    <property type="component" value="Unassembled WGS sequence"/>
</dbReference>
<dbReference type="Gene3D" id="1.10.357.50">
    <property type="match status" value="1"/>
</dbReference>
<evidence type="ECO:0000256" key="1">
    <source>
        <dbReference type="ARBA" id="ARBA00022723"/>
    </source>
</evidence>
<keyword evidence="1" id="KW-0479">Metal-binding</keyword>
<dbReference type="SUPFAM" id="SSF49562">
    <property type="entry name" value="C2 domain (Calcium/lipid-binding domain, CaLB)"/>
    <property type="match status" value="2"/>
</dbReference>
<dbReference type="Gene3D" id="3.30.60.20">
    <property type="match status" value="1"/>
</dbReference>
<dbReference type="GO" id="GO:0031594">
    <property type="term" value="C:neuromuscular junction"/>
    <property type="evidence" value="ECO:0007669"/>
    <property type="project" value="TreeGrafter"/>
</dbReference>
<dbReference type="PANTHER" id="PTHR10480:SF12">
    <property type="entry name" value="UNC-13, ISOFORM E"/>
    <property type="match status" value="1"/>
</dbReference>
<dbReference type="OrthoDB" id="5831756at2759"/>
<evidence type="ECO:0000259" key="8">
    <source>
        <dbReference type="PROSITE" id="PS50081"/>
    </source>
</evidence>
<dbReference type="GO" id="GO:0016081">
    <property type="term" value="P:synaptic vesicle docking"/>
    <property type="evidence" value="ECO:0007669"/>
    <property type="project" value="TreeGrafter"/>
</dbReference>
<dbReference type="Pfam" id="PF00168">
    <property type="entry name" value="C2"/>
    <property type="match status" value="2"/>
</dbReference>
<dbReference type="GO" id="GO:0008270">
    <property type="term" value="F:zinc ion binding"/>
    <property type="evidence" value="ECO:0007669"/>
    <property type="project" value="UniProtKB-KW"/>
</dbReference>
<feature type="domain" description="Phorbol-ester/DAG-type" evidence="8">
    <location>
        <begin position="482"/>
        <end position="532"/>
    </location>
</feature>
<dbReference type="Pfam" id="PF06292">
    <property type="entry name" value="MUN"/>
    <property type="match status" value="1"/>
</dbReference>